<dbReference type="EMBL" id="NPIC01000001">
    <property type="protein sequence ID" value="RDL42303.1"/>
    <property type="molecule type" value="Genomic_DNA"/>
</dbReference>
<reference evidence="3 4" key="1">
    <citation type="journal article" date="2018" name="IMA Fungus">
        <title>IMA Genome-F 9: Draft genome sequence of Annulohypoxylon stygium, Aspergillus mulundensis, Berkeleyomyces basicola (syn. Thielaviopsis basicola), Ceratocystis smalleyi, two Cercospora beticola strains, Coleophoma cylindrospora, Fusarium fracticaudum, Phialophora cf. hyalina, and Morchella septimelata.</title>
        <authorList>
            <person name="Wingfield B.D."/>
            <person name="Bills G.F."/>
            <person name="Dong Y."/>
            <person name="Huang W."/>
            <person name="Nel W.J."/>
            <person name="Swalarsk-Parry B.S."/>
            <person name="Vaghefi N."/>
            <person name="Wilken P.M."/>
            <person name="An Z."/>
            <person name="de Beer Z.W."/>
            <person name="De Vos L."/>
            <person name="Chen L."/>
            <person name="Duong T.A."/>
            <person name="Gao Y."/>
            <person name="Hammerbacher A."/>
            <person name="Kikkert J.R."/>
            <person name="Li Y."/>
            <person name="Li H."/>
            <person name="Li K."/>
            <person name="Li Q."/>
            <person name="Liu X."/>
            <person name="Ma X."/>
            <person name="Naidoo K."/>
            <person name="Pethybridge S.J."/>
            <person name="Sun J."/>
            <person name="Steenkamp E.T."/>
            <person name="van der Nest M.A."/>
            <person name="van Wyk S."/>
            <person name="Wingfield M.J."/>
            <person name="Xiong C."/>
            <person name="Yue Q."/>
            <person name="Zhang X."/>
        </authorList>
    </citation>
    <scope>NUCLEOTIDE SEQUENCE [LARGE SCALE GENOMIC DNA]</scope>
    <source>
        <strain evidence="3 4">BP 5553</strain>
    </source>
</reference>
<organism evidence="3 4">
    <name type="scientific">Venustampulla echinocandica</name>
    <dbReference type="NCBI Taxonomy" id="2656787"/>
    <lineage>
        <taxon>Eukaryota</taxon>
        <taxon>Fungi</taxon>
        <taxon>Dikarya</taxon>
        <taxon>Ascomycota</taxon>
        <taxon>Pezizomycotina</taxon>
        <taxon>Leotiomycetes</taxon>
        <taxon>Helotiales</taxon>
        <taxon>Pleuroascaceae</taxon>
        <taxon>Venustampulla</taxon>
    </lineage>
</organism>
<dbReference type="PANTHER" id="PTHR43355:SF2">
    <property type="entry name" value="FLAVIN REDUCTASE (NADPH)"/>
    <property type="match status" value="1"/>
</dbReference>
<dbReference type="SUPFAM" id="SSF51735">
    <property type="entry name" value="NAD(P)-binding Rossmann-fold domains"/>
    <property type="match status" value="1"/>
</dbReference>
<sequence>MHIFILGGSGRTGQVTIDECLRRGHTVTALVRKSTSLIARSGLTIVEGMNAEKNYSKLSLTVPGNPLNKPDIEAAFGSATVKPAIAISTLASVRATDGLWAPMVSPPRLMADSAANLVAVIKELNLVDTTKVVILSAAGVGESWSTIPLVLKAVIHHSNVKLSFDDHNLLENEIKASGVNYVLAKPTMLSDDGPKPIKHYGENGKGYGMTSKTSRKSVAWFLLEAAEKNDWDRTTPVIAN</sequence>
<proteinExistence type="inferred from homology"/>
<dbReference type="Proteomes" id="UP000254866">
    <property type="component" value="Unassembled WGS sequence"/>
</dbReference>
<dbReference type="InterPro" id="IPR036291">
    <property type="entry name" value="NAD(P)-bd_dom_sf"/>
</dbReference>
<comment type="similarity">
    <text evidence="1">Belongs to the avfA family.</text>
</comment>
<dbReference type="Pfam" id="PF13460">
    <property type="entry name" value="NAD_binding_10"/>
    <property type="match status" value="1"/>
</dbReference>
<evidence type="ECO:0000259" key="2">
    <source>
        <dbReference type="Pfam" id="PF13460"/>
    </source>
</evidence>
<dbReference type="STRING" id="2656787.A0A370U3I3"/>
<accession>A0A370U3I3</accession>
<keyword evidence="4" id="KW-1185">Reference proteome</keyword>
<protein>
    <recommendedName>
        <fullName evidence="2">NAD(P)-binding domain-containing protein</fullName>
    </recommendedName>
</protein>
<comment type="caution">
    <text evidence="3">The sequence shown here is derived from an EMBL/GenBank/DDBJ whole genome shotgun (WGS) entry which is preliminary data.</text>
</comment>
<name>A0A370U3I3_9HELO</name>
<evidence type="ECO:0000313" key="4">
    <source>
        <dbReference type="Proteomes" id="UP000254866"/>
    </source>
</evidence>
<feature type="domain" description="NAD(P)-binding" evidence="2">
    <location>
        <begin position="7"/>
        <end position="227"/>
    </location>
</feature>
<evidence type="ECO:0000256" key="1">
    <source>
        <dbReference type="ARBA" id="ARBA00038376"/>
    </source>
</evidence>
<gene>
    <name evidence="3" type="ORF">BP5553_02282</name>
</gene>
<evidence type="ECO:0000313" key="3">
    <source>
        <dbReference type="EMBL" id="RDL42303.1"/>
    </source>
</evidence>
<dbReference type="Gene3D" id="3.40.50.720">
    <property type="entry name" value="NAD(P)-binding Rossmann-like Domain"/>
    <property type="match status" value="1"/>
</dbReference>
<dbReference type="AlphaFoldDB" id="A0A370U3I3"/>
<dbReference type="GO" id="GO:0004074">
    <property type="term" value="F:biliverdin reductase [NAD(P)H] activity"/>
    <property type="evidence" value="ECO:0007669"/>
    <property type="project" value="TreeGrafter"/>
</dbReference>
<dbReference type="InterPro" id="IPR016040">
    <property type="entry name" value="NAD(P)-bd_dom"/>
</dbReference>
<dbReference type="InterPro" id="IPR051606">
    <property type="entry name" value="Polyketide_Oxido-like"/>
</dbReference>
<dbReference type="GeneID" id="43595131"/>
<dbReference type="PANTHER" id="PTHR43355">
    <property type="entry name" value="FLAVIN REDUCTASE (NADPH)"/>
    <property type="match status" value="1"/>
</dbReference>
<dbReference type="RefSeq" id="XP_031874959.1">
    <property type="nucleotide sequence ID" value="XM_032010905.1"/>
</dbReference>
<dbReference type="OrthoDB" id="419598at2759"/>
<dbReference type="GO" id="GO:0042602">
    <property type="term" value="F:riboflavin reductase (NADPH) activity"/>
    <property type="evidence" value="ECO:0007669"/>
    <property type="project" value="TreeGrafter"/>
</dbReference>